<dbReference type="SUPFAM" id="SSF53756">
    <property type="entry name" value="UDP-Glycosyltransferase/glycogen phosphorylase"/>
    <property type="match status" value="1"/>
</dbReference>
<dbReference type="STRING" id="29172.A0A0D8X8M4"/>
<evidence type="ECO:0000256" key="7">
    <source>
        <dbReference type="ARBA" id="ARBA00022729"/>
    </source>
</evidence>
<feature type="non-terminal residue" evidence="12">
    <location>
        <position position="1"/>
    </location>
</feature>
<accession>A0A0D8X8M4</accession>
<dbReference type="FunFam" id="3.40.50.2000:FF:000038">
    <property type="entry name" value="UDP-GlucuronosylTransferase"/>
    <property type="match status" value="1"/>
</dbReference>
<evidence type="ECO:0000256" key="10">
    <source>
        <dbReference type="ARBA" id="ARBA00047475"/>
    </source>
</evidence>
<comment type="subcellular location">
    <subcellularLocation>
        <location evidence="1">Membrane</location>
        <topology evidence="1">Single-pass membrane protein</topology>
    </subcellularLocation>
</comment>
<sequence length="297" mass="34389">KWNAVLNERNTTVLVSFGSVAKSILMPDKYKKTLLEVFKTMPDTTFIWKYEEKDSKIAEHLENVHLSTWLPQIALLADPRLTVFITHGGLGSTTEVAFMGKPAILVPVFADQTRNSHMFSKHGGGIVLLKSDLERPQKLRDALNQIFNDSRFAQNAQLLSKILRNQPISPKELLVRHSEFAAMFGSLPNLDPYGRHLSFIQYYLIDIVLTCICIIVIIIYVSIKLLRKCFTLRRKIIRGFTILENMRRKQINTGRQEEEVWWRLILIKLIRRKRKRSVANFSLQQRLSRASSELIKK</sequence>
<evidence type="ECO:0000313" key="12">
    <source>
        <dbReference type="EMBL" id="KJH39989.1"/>
    </source>
</evidence>
<evidence type="ECO:0000313" key="13">
    <source>
        <dbReference type="Proteomes" id="UP000053766"/>
    </source>
</evidence>
<evidence type="ECO:0000256" key="1">
    <source>
        <dbReference type="ARBA" id="ARBA00004167"/>
    </source>
</evidence>
<keyword evidence="13" id="KW-1185">Reference proteome</keyword>
<reference evidence="12 13" key="1">
    <citation type="submission" date="2013-11" db="EMBL/GenBank/DDBJ databases">
        <title>Draft genome of the bovine lungworm Dictyocaulus viviparus.</title>
        <authorList>
            <person name="Mitreva M."/>
        </authorList>
    </citation>
    <scope>NUCLEOTIDE SEQUENCE [LARGE SCALE GENOMIC DNA]</scope>
    <source>
        <strain evidence="12 13">HannoverDv2000</strain>
    </source>
</reference>
<gene>
    <name evidence="12" type="ORF">DICVIV_14101</name>
</gene>
<dbReference type="EMBL" id="KN718853">
    <property type="protein sequence ID" value="KJH39989.1"/>
    <property type="molecule type" value="Genomic_DNA"/>
</dbReference>
<protein>
    <recommendedName>
        <fullName evidence="3">glucuronosyltransferase</fullName>
        <ecNumber evidence="3">2.4.1.17</ecNumber>
    </recommendedName>
</protein>
<dbReference type="Proteomes" id="UP000053766">
    <property type="component" value="Unassembled WGS sequence"/>
</dbReference>
<dbReference type="PANTHER" id="PTHR48043:SF23">
    <property type="entry name" value="UDP-GLUCURONOSYLTRANSFERASE"/>
    <property type="match status" value="1"/>
</dbReference>
<keyword evidence="8 11" id="KW-1133">Transmembrane helix</keyword>
<comment type="catalytic activity">
    <reaction evidence="10">
        <text>glucuronate acceptor + UDP-alpha-D-glucuronate = acceptor beta-D-glucuronoside + UDP + H(+)</text>
        <dbReference type="Rhea" id="RHEA:21032"/>
        <dbReference type="ChEBI" id="CHEBI:15378"/>
        <dbReference type="ChEBI" id="CHEBI:58052"/>
        <dbReference type="ChEBI" id="CHEBI:58223"/>
        <dbReference type="ChEBI" id="CHEBI:132367"/>
        <dbReference type="ChEBI" id="CHEBI:132368"/>
        <dbReference type="EC" id="2.4.1.17"/>
    </reaction>
</comment>
<dbReference type="AlphaFoldDB" id="A0A0D8X8M4"/>
<dbReference type="Gene3D" id="3.40.50.2000">
    <property type="entry name" value="Glycogen Phosphorylase B"/>
    <property type="match status" value="1"/>
</dbReference>
<evidence type="ECO:0000256" key="4">
    <source>
        <dbReference type="ARBA" id="ARBA00022676"/>
    </source>
</evidence>
<comment type="similarity">
    <text evidence="2">Belongs to the UDP-glycosyltransferase family.</text>
</comment>
<keyword evidence="9 11" id="KW-0472">Membrane</keyword>
<keyword evidence="7" id="KW-0732">Signal</keyword>
<keyword evidence="4" id="KW-0328">Glycosyltransferase</keyword>
<name>A0A0D8X8M4_DICVI</name>
<dbReference type="GO" id="GO:0016020">
    <property type="term" value="C:membrane"/>
    <property type="evidence" value="ECO:0007669"/>
    <property type="project" value="UniProtKB-SubCell"/>
</dbReference>
<evidence type="ECO:0000256" key="3">
    <source>
        <dbReference type="ARBA" id="ARBA00012544"/>
    </source>
</evidence>
<dbReference type="InterPro" id="IPR050271">
    <property type="entry name" value="UDP-glycosyltransferase"/>
</dbReference>
<proteinExistence type="inferred from homology"/>
<dbReference type="CDD" id="cd03784">
    <property type="entry name" value="GT1_Gtf-like"/>
    <property type="match status" value="1"/>
</dbReference>
<dbReference type="PANTHER" id="PTHR48043">
    <property type="entry name" value="EG:EG0003.4 PROTEIN-RELATED"/>
    <property type="match status" value="1"/>
</dbReference>
<dbReference type="InterPro" id="IPR002213">
    <property type="entry name" value="UDP_glucos_trans"/>
</dbReference>
<dbReference type="Pfam" id="PF00201">
    <property type="entry name" value="UDPGT"/>
    <property type="match status" value="1"/>
</dbReference>
<keyword evidence="6 11" id="KW-0812">Transmembrane</keyword>
<keyword evidence="5" id="KW-0808">Transferase</keyword>
<organism evidence="12 13">
    <name type="scientific">Dictyocaulus viviparus</name>
    <name type="common">Bovine lungworm</name>
    <dbReference type="NCBI Taxonomy" id="29172"/>
    <lineage>
        <taxon>Eukaryota</taxon>
        <taxon>Metazoa</taxon>
        <taxon>Ecdysozoa</taxon>
        <taxon>Nematoda</taxon>
        <taxon>Chromadorea</taxon>
        <taxon>Rhabditida</taxon>
        <taxon>Rhabditina</taxon>
        <taxon>Rhabditomorpha</taxon>
        <taxon>Strongyloidea</taxon>
        <taxon>Metastrongylidae</taxon>
        <taxon>Dictyocaulus</taxon>
    </lineage>
</organism>
<evidence type="ECO:0000256" key="6">
    <source>
        <dbReference type="ARBA" id="ARBA00022692"/>
    </source>
</evidence>
<evidence type="ECO:0000256" key="5">
    <source>
        <dbReference type="ARBA" id="ARBA00022679"/>
    </source>
</evidence>
<dbReference type="GO" id="GO:0015020">
    <property type="term" value="F:glucuronosyltransferase activity"/>
    <property type="evidence" value="ECO:0007669"/>
    <property type="project" value="UniProtKB-EC"/>
</dbReference>
<evidence type="ECO:0000256" key="8">
    <source>
        <dbReference type="ARBA" id="ARBA00022989"/>
    </source>
</evidence>
<dbReference type="EC" id="2.4.1.17" evidence="3"/>
<evidence type="ECO:0000256" key="2">
    <source>
        <dbReference type="ARBA" id="ARBA00009995"/>
    </source>
</evidence>
<reference evidence="13" key="2">
    <citation type="journal article" date="2016" name="Sci. Rep.">
        <title>Dictyocaulus viviparus genome, variome and transcriptome elucidate lungworm biology and support future intervention.</title>
        <authorList>
            <person name="McNulty S.N."/>
            <person name="Strube C."/>
            <person name="Rosa B.A."/>
            <person name="Martin J.C."/>
            <person name="Tyagi R."/>
            <person name="Choi Y.J."/>
            <person name="Wang Q."/>
            <person name="Hallsworth Pepin K."/>
            <person name="Zhang X."/>
            <person name="Ozersky P."/>
            <person name="Wilson R.K."/>
            <person name="Sternberg P.W."/>
            <person name="Gasser R.B."/>
            <person name="Mitreva M."/>
        </authorList>
    </citation>
    <scope>NUCLEOTIDE SEQUENCE [LARGE SCALE GENOMIC DNA]</scope>
    <source>
        <strain evidence="13">HannoverDv2000</strain>
    </source>
</reference>
<dbReference type="OrthoDB" id="5835829at2759"/>
<evidence type="ECO:0000256" key="9">
    <source>
        <dbReference type="ARBA" id="ARBA00023136"/>
    </source>
</evidence>
<feature type="transmembrane region" description="Helical" evidence="11">
    <location>
        <begin position="202"/>
        <end position="226"/>
    </location>
</feature>
<evidence type="ECO:0000256" key="11">
    <source>
        <dbReference type="SAM" id="Phobius"/>
    </source>
</evidence>